<name>A0A6N7XRQ5_9ACTN</name>
<reference evidence="1 2" key="1">
    <citation type="submission" date="2019-08" db="EMBL/GenBank/DDBJ databases">
        <title>In-depth cultivation of the pig gut microbiome towards novel bacterial diversity and tailored functional studies.</title>
        <authorList>
            <person name="Wylensek D."/>
            <person name="Hitch T.C.A."/>
            <person name="Clavel T."/>
        </authorList>
    </citation>
    <scope>NUCLEOTIDE SEQUENCE [LARGE SCALE GENOMIC DNA]</scope>
    <source>
        <strain evidence="1 2">CA-Schmier-601-WT-1</strain>
    </source>
</reference>
<dbReference type="Proteomes" id="UP000469325">
    <property type="component" value="Unassembled WGS sequence"/>
</dbReference>
<evidence type="ECO:0000313" key="2">
    <source>
        <dbReference type="Proteomes" id="UP000469325"/>
    </source>
</evidence>
<comment type="caution">
    <text evidence="1">The sequence shown here is derived from an EMBL/GenBank/DDBJ whole genome shotgun (WGS) entry which is preliminary data.</text>
</comment>
<organism evidence="1 2">
    <name type="scientific">Olsenella porci</name>
    <dbReference type="NCBI Taxonomy" id="2652279"/>
    <lineage>
        <taxon>Bacteria</taxon>
        <taxon>Bacillati</taxon>
        <taxon>Actinomycetota</taxon>
        <taxon>Coriobacteriia</taxon>
        <taxon>Coriobacteriales</taxon>
        <taxon>Atopobiaceae</taxon>
        <taxon>Olsenella</taxon>
    </lineage>
</organism>
<dbReference type="EMBL" id="VUNC01000004">
    <property type="protein sequence ID" value="MST72696.1"/>
    <property type="molecule type" value="Genomic_DNA"/>
</dbReference>
<sequence>MDAPKIGESTREERSAYVSARFPCLSDCDLCGNCATFHGREPLLAFADYVAGREEFGDVLARYRRR</sequence>
<proteinExistence type="predicted"/>
<dbReference type="AlphaFoldDB" id="A0A6N7XRQ5"/>
<evidence type="ECO:0000313" key="1">
    <source>
        <dbReference type="EMBL" id="MST72696.1"/>
    </source>
</evidence>
<protein>
    <submittedName>
        <fullName evidence="1">Uncharacterized protein</fullName>
    </submittedName>
</protein>
<dbReference type="RefSeq" id="WP_154435092.1">
    <property type="nucleotide sequence ID" value="NZ_VUNC01000004.1"/>
</dbReference>
<gene>
    <name evidence="1" type="ORF">FYJ68_06205</name>
</gene>
<accession>A0A6N7XRQ5</accession>
<keyword evidence="2" id="KW-1185">Reference proteome</keyword>